<evidence type="ECO:0000256" key="1">
    <source>
        <dbReference type="ARBA" id="ARBA00022603"/>
    </source>
</evidence>
<dbReference type="PANTHER" id="PTHR33603">
    <property type="entry name" value="METHYLTRANSFERASE"/>
    <property type="match status" value="1"/>
</dbReference>
<sequence>MKIKLIAVGTRMPAWVNDGYDEYARRMPAEFSLELVEIPLGQRGKNADIDRIIKREGEQMLASVESSDYVIALEVNGRNWSTEKLAKQAETWQMAGRNVVLLVGGPDGLSDACRARADQQWSLSPLTLPHPLVRVLLAEQLYRAWSITRNHPYHRQ</sequence>
<evidence type="ECO:0000256" key="5">
    <source>
        <dbReference type="HAMAP-Rule" id="MF_00658"/>
    </source>
</evidence>
<feature type="binding site" evidence="5">
    <location>
        <position position="104"/>
    </location>
    <ligand>
        <name>S-adenosyl-L-methionine</name>
        <dbReference type="ChEBI" id="CHEBI:59789"/>
    </ligand>
</feature>
<dbReference type="AlphaFoldDB" id="A0A9E8HI81"/>
<evidence type="ECO:0000256" key="4">
    <source>
        <dbReference type="ARBA" id="ARBA00038303"/>
    </source>
</evidence>
<dbReference type="NCBIfam" id="NF000984">
    <property type="entry name" value="PRK00103.1-1"/>
    <property type="match status" value="1"/>
</dbReference>
<dbReference type="Pfam" id="PF02590">
    <property type="entry name" value="SPOUT_MTase"/>
    <property type="match status" value="1"/>
</dbReference>
<dbReference type="EC" id="2.1.1.177" evidence="5"/>
<dbReference type="SUPFAM" id="SSF75217">
    <property type="entry name" value="alpha/beta knot"/>
    <property type="match status" value="1"/>
</dbReference>
<dbReference type="InterPro" id="IPR003742">
    <property type="entry name" value="RlmH-like"/>
</dbReference>
<evidence type="ECO:0000313" key="7">
    <source>
        <dbReference type="Proteomes" id="UP001164472"/>
    </source>
</evidence>
<organism evidence="6 7">
    <name type="scientific">Alkalimarinus sediminis</name>
    <dbReference type="NCBI Taxonomy" id="1632866"/>
    <lineage>
        <taxon>Bacteria</taxon>
        <taxon>Pseudomonadati</taxon>
        <taxon>Pseudomonadota</taxon>
        <taxon>Gammaproteobacteria</taxon>
        <taxon>Alteromonadales</taxon>
        <taxon>Alteromonadaceae</taxon>
        <taxon>Alkalimarinus</taxon>
    </lineage>
</organism>
<dbReference type="InterPro" id="IPR029026">
    <property type="entry name" value="tRNA_m1G_MTases_N"/>
</dbReference>
<keyword evidence="3 5" id="KW-0949">S-adenosyl-L-methionine</keyword>
<dbReference type="PIRSF" id="PIRSF004505">
    <property type="entry name" value="MT_bac"/>
    <property type="match status" value="1"/>
</dbReference>
<dbReference type="HAMAP" id="MF_00658">
    <property type="entry name" value="23SrRNA_methyltr_H"/>
    <property type="match status" value="1"/>
</dbReference>
<evidence type="ECO:0000256" key="2">
    <source>
        <dbReference type="ARBA" id="ARBA00022679"/>
    </source>
</evidence>
<dbReference type="PANTHER" id="PTHR33603:SF1">
    <property type="entry name" value="RIBOSOMAL RNA LARGE SUBUNIT METHYLTRANSFERASE H"/>
    <property type="match status" value="1"/>
</dbReference>
<dbReference type="EMBL" id="CP101527">
    <property type="protein sequence ID" value="UZW73812.1"/>
    <property type="molecule type" value="Genomic_DNA"/>
</dbReference>
<protein>
    <recommendedName>
        <fullName evidence="5">Ribosomal RNA large subunit methyltransferase H</fullName>
        <ecNumber evidence="5">2.1.1.177</ecNumber>
    </recommendedName>
    <alternativeName>
        <fullName evidence="5">23S rRNA (pseudouridine1915-N3)-methyltransferase</fullName>
    </alternativeName>
    <alternativeName>
        <fullName evidence="5">23S rRNA m3Psi1915 methyltransferase</fullName>
    </alternativeName>
    <alternativeName>
        <fullName evidence="5">rRNA (pseudouridine-N3-)-methyltransferase RlmH</fullName>
    </alternativeName>
</protein>
<comment type="catalytic activity">
    <reaction evidence="5">
        <text>pseudouridine(1915) in 23S rRNA + S-adenosyl-L-methionine = N(3)-methylpseudouridine(1915) in 23S rRNA + S-adenosyl-L-homocysteine + H(+)</text>
        <dbReference type="Rhea" id="RHEA:42752"/>
        <dbReference type="Rhea" id="RHEA-COMP:10221"/>
        <dbReference type="Rhea" id="RHEA-COMP:10222"/>
        <dbReference type="ChEBI" id="CHEBI:15378"/>
        <dbReference type="ChEBI" id="CHEBI:57856"/>
        <dbReference type="ChEBI" id="CHEBI:59789"/>
        <dbReference type="ChEBI" id="CHEBI:65314"/>
        <dbReference type="ChEBI" id="CHEBI:74486"/>
        <dbReference type="EC" id="2.1.1.177"/>
    </reaction>
</comment>
<evidence type="ECO:0000256" key="3">
    <source>
        <dbReference type="ARBA" id="ARBA00022691"/>
    </source>
</evidence>
<keyword evidence="7" id="KW-1185">Reference proteome</keyword>
<gene>
    <name evidence="5 6" type="primary">rlmH</name>
    <name evidence="6" type="ORF">NNL22_12280</name>
</gene>
<proteinExistence type="inferred from homology"/>
<keyword evidence="1 5" id="KW-0489">Methyltransferase</keyword>
<name>A0A9E8HI81_9ALTE</name>
<keyword evidence="2 5" id="KW-0808">Transferase</keyword>
<comment type="subcellular location">
    <subcellularLocation>
        <location evidence="5">Cytoplasm</location>
    </subcellularLocation>
</comment>
<dbReference type="RefSeq" id="WP_251809953.1">
    <property type="nucleotide sequence ID" value="NZ_CP101527.1"/>
</dbReference>
<keyword evidence="5" id="KW-0963">Cytoplasm</keyword>
<dbReference type="GO" id="GO:0070038">
    <property type="term" value="F:rRNA (pseudouridine-N3-)-methyltransferase activity"/>
    <property type="evidence" value="ECO:0007669"/>
    <property type="project" value="UniProtKB-UniRule"/>
</dbReference>
<dbReference type="Gene3D" id="3.40.1280.10">
    <property type="match status" value="1"/>
</dbReference>
<dbReference type="InterPro" id="IPR029028">
    <property type="entry name" value="Alpha/beta_knot_MTases"/>
</dbReference>
<dbReference type="NCBIfam" id="NF000986">
    <property type="entry name" value="PRK00103.1-4"/>
    <property type="match status" value="1"/>
</dbReference>
<evidence type="ECO:0000313" key="6">
    <source>
        <dbReference type="EMBL" id="UZW73812.1"/>
    </source>
</evidence>
<dbReference type="KEGG" id="asem:NNL22_12280"/>
<reference evidence="6" key="1">
    <citation type="submission" date="2022-07" db="EMBL/GenBank/DDBJ databases">
        <title>Alkalimarinus sp. nov., isolated from gut of a Alitta virens.</title>
        <authorList>
            <person name="Yang A.I."/>
            <person name="Shin N.-R."/>
        </authorList>
    </citation>
    <scope>NUCLEOTIDE SEQUENCE</scope>
    <source>
        <strain evidence="6">FA028</strain>
    </source>
</reference>
<dbReference type="NCBIfam" id="TIGR00246">
    <property type="entry name" value="tRNA_RlmH_YbeA"/>
    <property type="match status" value="1"/>
</dbReference>
<dbReference type="Proteomes" id="UP001164472">
    <property type="component" value="Chromosome"/>
</dbReference>
<accession>A0A9E8HI81</accession>
<comment type="similarity">
    <text evidence="4 5">Belongs to the RNA methyltransferase RlmH family.</text>
</comment>
<comment type="function">
    <text evidence="5">Specifically methylates the pseudouridine at position 1915 (m3Psi1915) in 23S rRNA.</text>
</comment>
<keyword evidence="5" id="KW-0698">rRNA processing</keyword>
<dbReference type="CDD" id="cd18081">
    <property type="entry name" value="RlmH-like"/>
    <property type="match status" value="1"/>
</dbReference>
<feature type="binding site" evidence="5">
    <location>
        <begin position="123"/>
        <end position="128"/>
    </location>
    <ligand>
        <name>S-adenosyl-L-methionine</name>
        <dbReference type="ChEBI" id="CHEBI:59789"/>
    </ligand>
</feature>
<dbReference type="GO" id="GO:0005737">
    <property type="term" value="C:cytoplasm"/>
    <property type="evidence" value="ECO:0007669"/>
    <property type="project" value="UniProtKB-SubCell"/>
</dbReference>
<feature type="binding site" evidence="5">
    <location>
        <position position="73"/>
    </location>
    <ligand>
        <name>S-adenosyl-L-methionine</name>
        <dbReference type="ChEBI" id="CHEBI:59789"/>
    </ligand>
</feature>
<comment type="subunit">
    <text evidence="5">Homodimer.</text>
</comment>